<evidence type="ECO:0000313" key="2">
    <source>
        <dbReference type="RefSeq" id="XP_045149254.1"/>
    </source>
</evidence>
<name>A0AC55DBY2_ECHTE</name>
<proteinExistence type="predicted"/>
<reference evidence="2" key="1">
    <citation type="submission" date="2025-08" db="UniProtKB">
        <authorList>
            <consortium name="RefSeq"/>
        </authorList>
    </citation>
    <scope>IDENTIFICATION</scope>
</reference>
<gene>
    <name evidence="2" type="primary">LOC101654335</name>
</gene>
<evidence type="ECO:0000313" key="1">
    <source>
        <dbReference type="Proteomes" id="UP000694863"/>
    </source>
</evidence>
<dbReference type="Proteomes" id="UP000694863">
    <property type="component" value="Unplaced"/>
</dbReference>
<protein>
    <submittedName>
        <fullName evidence="2">Polyunsaturated fatty acid lipoxygenase ALOX15-like</fullName>
    </submittedName>
</protein>
<organism evidence="1 2">
    <name type="scientific">Echinops telfairi</name>
    <name type="common">Lesser hedgehog tenrec</name>
    <dbReference type="NCBI Taxonomy" id="9371"/>
    <lineage>
        <taxon>Eukaryota</taxon>
        <taxon>Metazoa</taxon>
        <taxon>Chordata</taxon>
        <taxon>Craniata</taxon>
        <taxon>Vertebrata</taxon>
        <taxon>Euteleostomi</taxon>
        <taxon>Mammalia</taxon>
        <taxon>Eutheria</taxon>
        <taxon>Afrotheria</taxon>
        <taxon>Tenrecidae</taxon>
        <taxon>Tenrecinae</taxon>
        <taxon>Echinops</taxon>
    </lineage>
</organism>
<dbReference type="RefSeq" id="XP_045149254.1">
    <property type="nucleotide sequence ID" value="XM_045293319.1"/>
</dbReference>
<sequence>MGVYRIRVSTGDSLYAGSLNQVQLWLVGQHGEAAVETRLRPMQGKEEEFKVDLSEYLGPLLFVKLRKRRLLQDDAWFCNWISVRTPGSSGDEFRFPCYRWVEGDGSGKKMPNFHDSPYHPLPRIQGHTLFEADFSLLDGIKANVILCSQQHLAAPLVMLKLQPDGKLLPMAIQLQLPSSGSPHPPLFLPTDPPMVWLLAKCWVRSADFQLHELQSHLLRGHLMAEVFAVATMRCLPSVHPIFKLMLPHLRYTMEINLRARTGLVSDLGVFDQVVGTGGGGHVQLLQRAGSFLTYRSFCPPDDLADRGLLGSPSFHFTRSWPLAGFPTSLQTREQACHFITMCIFTCTGQHSSVHLGQLDWYTWVPNTPCTMRLPPPTTKDATLETVMATLPNFHQASLQMSMTWQMGRRQPVMVALGQHKEEYFSSAEPKAVLKKLREELAVLDKEIEIRNAKLEMPYEYLKPSLMENSVAI</sequence>
<keyword evidence="1" id="KW-1185">Reference proteome</keyword>
<accession>A0AC55DBY2</accession>